<name>A0A179G0D9_METCM</name>
<evidence type="ECO:0000313" key="3">
    <source>
        <dbReference type="Proteomes" id="UP000078397"/>
    </source>
</evidence>
<accession>A0A179G0D9</accession>
<dbReference type="Proteomes" id="UP000078397">
    <property type="component" value="Unassembled WGS sequence"/>
</dbReference>
<evidence type="ECO:0000256" key="1">
    <source>
        <dbReference type="SAM" id="MobiDB-lite"/>
    </source>
</evidence>
<feature type="compositionally biased region" description="Basic and acidic residues" evidence="1">
    <location>
        <begin position="89"/>
        <end position="103"/>
    </location>
</feature>
<feature type="region of interest" description="Disordered" evidence="1">
    <location>
        <begin position="89"/>
        <end position="115"/>
    </location>
</feature>
<dbReference type="RefSeq" id="XP_018147236.1">
    <property type="nucleotide sequence ID" value="XM_018282671.1"/>
</dbReference>
<sequence length="140" mass="16412">MWATCDEARPARRSDQGELVLWYWLISIAYREDTYPAERNCQKNNSTLPEHRHREQAKINLRLEKSESLFSTQRVPELCQQLEIVEPRQPERAWDQKDEERRYRGPQTAPHVASKPQTMDGWYEMLLAGLGVNASPGSMR</sequence>
<dbReference type="GeneID" id="28846665"/>
<keyword evidence="3" id="KW-1185">Reference proteome</keyword>
<organism evidence="2 3">
    <name type="scientific">Pochonia chlamydosporia 170</name>
    <dbReference type="NCBI Taxonomy" id="1380566"/>
    <lineage>
        <taxon>Eukaryota</taxon>
        <taxon>Fungi</taxon>
        <taxon>Dikarya</taxon>
        <taxon>Ascomycota</taxon>
        <taxon>Pezizomycotina</taxon>
        <taxon>Sordariomycetes</taxon>
        <taxon>Hypocreomycetidae</taxon>
        <taxon>Hypocreales</taxon>
        <taxon>Clavicipitaceae</taxon>
        <taxon>Pochonia</taxon>
    </lineage>
</organism>
<proteinExistence type="predicted"/>
<reference evidence="2 3" key="1">
    <citation type="journal article" date="2016" name="PLoS Pathog.">
        <title>Biosynthesis of antibiotic leucinostatins in bio-control fungus Purpureocillium lilacinum and their inhibition on phytophthora revealed by genome mining.</title>
        <authorList>
            <person name="Wang G."/>
            <person name="Liu Z."/>
            <person name="Lin R."/>
            <person name="Li E."/>
            <person name="Mao Z."/>
            <person name="Ling J."/>
            <person name="Yang Y."/>
            <person name="Yin W.B."/>
            <person name="Xie B."/>
        </authorList>
    </citation>
    <scope>NUCLEOTIDE SEQUENCE [LARGE SCALE GENOMIC DNA]</scope>
    <source>
        <strain evidence="2">170</strain>
    </source>
</reference>
<comment type="caution">
    <text evidence="2">The sequence shown here is derived from an EMBL/GenBank/DDBJ whole genome shotgun (WGS) entry which is preliminary data.</text>
</comment>
<gene>
    <name evidence="2" type="ORF">VFPPC_03132</name>
</gene>
<dbReference type="KEGG" id="pchm:VFPPC_03132"/>
<evidence type="ECO:0000313" key="2">
    <source>
        <dbReference type="EMBL" id="OAQ70699.1"/>
    </source>
</evidence>
<protein>
    <submittedName>
        <fullName evidence="2">Uncharacterized protein</fullName>
    </submittedName>
</protein>
<dbReference type="EMBL" id="LSBJ02000002">
    <property type="protein sequence ID" value="OAQ70699.1"/>
    <property type="molecule type" value="Genomic_DNA"/>
</dbReference>
<dbReference type="AlphaFoldDB" id="A0A179G0D9"/>